<keyword evidence="8" id="KW-1185">Reference proteome</keyword>
<feature type="transmembrane region" description="Helical" evidence="5">
    <location>
        <begin position="149"/>
        <end position="176"/>
    </location>
</feature>
<protein>
    <recommendedName>
        <fullName evidence="1">Globin</fullName>
    </recommendedName>
    <alternativeName>
        <fullName evidence="2">Myoglobin</fullName>
    </alternativeName>
</protein>
<keyword evidence="3" id="KW-0813">Transport</keyword>
<dbReference type="InterPro" id="IPR009050">
    <property type="entry name" value="Globin-like_sf"/>
</dbReference>
<organism evidence="7 8">
    <name type="scientific">Plakobranchus ocellatus</name>
    <dbReference type="NCBI Taxonomy" id="259542"/>
    <lineage>
        <taxon>Eukaryota</taxon>
        <taxon>Metazoa</taxon>
        <taxon>Spiralia</taxon>
        <taxon>Lophotrochozoa</taxon>
        <taxon>Mollusca</taxon>
        <taxon>Gastropoda</taxon>
        <taxon>Heterobranchia</taxon>
        <taxon>Euthyneura</taxon>
        <taxon>Panpulmonata</taxon>
        <taxon>Sacoglossa</taxon>
        <taxon>Placobranchoidea</taxon>
        <taxon>Plakobranchidae</taxon>
        <taxon>Plakobranchus</taxon>
    </lineage>
</organism>
<evidence type="ECO:0000256" key="1">
    <source>
        <dbReference type="ARBA" id="ARBA00013895"/>
    </source>
</evidence>
<dbReference type="Pfam" id="PF00042">
    <property type="entry name" value="Globin"/>
    <property type="match status" value="1"/>
</dbReference>
<dbReference type="InterPro" id="IPR000971">
    <property type="entry name" value="Globin"/>
</dbReference>
<dbReference type="AlphaFoldDB" id="A0AAV4C806"/>
<keyword evidence="5" id="KW-0472">Membrane</keyword>
<reference evidence="7 8" key="1">
    <citation type="journal article" date="2021" name="Elife">
        <title>Chloroplast acquisition without the gene transfer in kleptoplastic sea slugs, Plakobranchus ocellatus.</title>
        <authorList>
            <person name="Maeda T."/>
            <person name="Takahashi S."/>
            <person name="Yoshida T."/>
            <person name="Shimamura S."/>
            <person name="Takaki Y."/>
            <person name="Nagai Y."/>
            <person name="Toyoda A."/>
            <person name="Suzuki Y."/>
            <person name="Arimoto A."/>
            <person name="Ishii H."/>
            <person name="Satoh N."/>
            <person name="Nishiyama T."/>
            <person name="Hasebe M."/>
            <person name="Maruyama T."/>
            <person name="Minagawa J."/>
            <person name="Obokata J."/>
            <person name="Shigenobu S."/>
        </authorList>
    </citation>
    <scope>NUCLEOTIDE SEQUENCE [LARGE SCALE GENOMIC DNA]</scope>
</reference>
<accession>A0AAV4C806</accession>
<dbReference type="GO" id="GO:0019825">
    <property type="term" value="F:oxygen binding"/>
    <property type="evidence" value="ECO:0007669"/>
    <property type="project" value="InterPro"/>
</dbReference>
<dbReference type="EMBL" id="BLXT01005922">
    <property type="protein sequence ID" value="GFO27422.1"/>
    <property type="molecule type" value="Genomic_DNA"/>
</dbReference>
<dbReference type="SUPFAM" id="SSF46458">
    <property type="entry name" value="Globin-like"/>
    <property type="match status" value="1"/>
</dbReference>
<feature type="compositionally biased region" description="Acidic residues" evidence="4">
    <location>
        <begin position="93"/>
        <end position="103"/>
    </location>
</feature>
<evidence type="ECO:0000256" key="4">
    <source>
        <dbReference type="SAM" id="MobiDB-lite"/>
    </source>
</evidence>
<feature type="region of interest" description="Disordered" evidence="4">
    <location>
        <begin position="93"/>
        <end position="139"/>
    </location>
</feature>
<keyword evidence="3" id="KW-0408">Iron</keyword>
<sequence length="207" mass="22620">MRCRFKHLDLRLFRLEPSTQAQFKNIRHLESEDKLRMSEDLEKHAGRMMATLDDIVNNIDDVDYALSKMPTVAQQDVQFQGFTADQLAIVSDGDDYNDDDDNDDNSHDCGGVSDDDGGYGRGNGNVVGGRYGDSDNENNDDCNGINNDAIVLVVVTAAAVVLVVVAEIMMVVVVLAQGAKQPEEPNLFLLLTDGTGTSGDDFIWAMA</sequence>
<keyword evidence="3" id="KW-0479">Metal-binding</keyword>
<comment type="similarity">
    <text evidence="3">Belongs to the globin family.</text>
</comment>
<evidence type="ECO:0000256" key="2">
    <source>
        <dbReference type="ARBA" id="ARBA00030087"/>
    </source>
</evidence>
<evidence type="ECO:0000259" key="6">
    <source>
        <dbReference type="Pfam" id="PF00042"/>
    </source>
</evidence>
<keyword evidence="5" id="KW-0812">Transmembrane</keyword>
<feature type="compositionally biased region" description="Gly residues" evidence="4">
    <location>
        <begin position="119"/>
        <end position="131"/>
    </location>
</feature>
<dbReference type="Gene3D" id="1.10.490.10">
    <property type="entry name" value="Globins"/>
    <property type="match status" value="1"/>
</dbReference>
<feature type="domain" description="Globin" evidence="6">
    <location>
        <begin position="11"/>
        <end position="75"/>
    </location>
</feature>
<evidence type="ECO:0000313" key="7">
    <source>
        <dbReference type="EMBL" id="GFO27422.1"/>
    </source>
</evidence>
<proteinExistence type="inferred from homology"/>
<gene>
    <name evidence="7" type="ORF">PoB_005392700</name>
</gene>
<dbReference type="GO" id="GO:0020037">
    <property type="term" value="F:heme binding"/>
    <property type="evidence" value="ECO:0007669"/>
    <property type="project" value="InterPro"/>
</dbReference>
<comment type="caution">
    <text evidence="7">The sequence shown here is derived from an EMBL/GenBank/DDBJ whole genome shotgun (WGS) entry which is preliminary data.</text>
</comment>
<evidence type="ECO:0000256" key="5">
    <source>
        <dbReference type="SAM" id="Phobius"/>
    </source>
</evidence>
<keyword evidence="3" id="KW-0349">Heme</keyword>
<evidence type="ECO:0000256" key="3">
    <source>
        <dbReference type="RuleBase" id="RU000356"/>
    </source>
</evidence>
<evidence type="ECO:0000313" key="8">
    <source>
        <dbReference type="Proteomes" id="UP000735302"/>
    </source>
</evidence>
<dbReference type="GO" id="GO:0005344">
    <property type="term" value="F:oxygen carrier activity"/>
    <property type="evidence" value="ECO:0007669"/>
    <property type="project" value="UniProtKB-KW"/>
</dbReference>
<dbReference type="InterPro" id="IPR012292">
    <property type="entry name" value="Globin/Proto"/>
</dbReference>
<dbReference type="Proteomes" id="UP000735302">
    <property type="component" value="Unassembled WGS sequence"/>
</dbReference>
<keyword evidence="3" id="KW-0561">Oxygen transport</keyword>
<keyword evidence="5" id="KW-1133">Transmembrane helix</keyword>
<name>A0AAV4C806_9GAST</name>